<accession>A0ABN4SMQ4</accession>
<name>A0ABN4SMQ4_9BURK</name>
<protein>
    <submittedName>
        <fullName evidence="1">Uncharacterized protein</fullName>
    </submittedName>
</protein>
<reference evidence="1 2" key="1">
    <citation type="submission" date="2016-09" db="EMBL/GenBank/DDBJ databases">
        <title>Complete genome sequence of Deltia acidovorans CM13 isolated from murine proximal colonic tissue.</title>
        <authorList>
            <person name="Saffarian A."/>
        </authorList>
    </citation>
    <scope>NUCLEOTIDE SEQUENCE [LARGE SCALE GENOMIC DNA]</scope>
    <source>
        <strain evidence="1 2">CM13</strain>
    </source>
</reference>
<dbReference type="Proteomes" id="UP000095607">
    <property type="component" value="Chromosome"/>
</dbReference>
<proteinExistence type="predicted"/>
<sequence>MSLPLHILCKSLRKKHRRYCIDFQHPLAKHQILLTITLQWQCTMRNQQDIDVTMIHYFSCNLSNARNIGETRLLNHNVHAGVPYFEIGRNTLKTLLLPTNQYEINFRTLKP</sequence>
<evidence type="ECO:0000313" key="2">
    <source>
        <dbReference type="Proteomes" id="UP000095607"/>
    </source>
</evidence>
<evidence type="ECO:0000313" key="1">
    <source>
        <dbReference type="EMBL" id="AOV03532.1"/>
    </source>
</evidence>
<keyword evidence="2" id="KW-1185">Reference proteome</keyword>
<organism evidence="1 2">
    <name type="scientific">Delftia tsuruhatensis</name>
    <dbReference type="NCBI Taxonomy" id="180282"/>
    <lineage>
        <taxon>Bacteria</taxon>
        <taxon>Pseudomonadati</taxon>
        <taxon>Pseudomonadota</taxon>
        <taxon>Betaproteobacteria</taxon>
        <taxon>Burkholderiales</taxon>
        <taxon>Comamonadaceae</taxon>
        <taxon>Delftia</taxon>
    </lineage>
</organism>
<gene>
    <name evidence="1" type="ORF">BI380_20355</name>
</gene>
<dbReference type="EMBL" id="CP017420">
    <property type="protein sequence ID" value="AOV03532.1"/>
    <property type="molecule type" value="Genomic_DNA"/>
</dbReference>